<evidence type="ECO:0000313" key="3">
    <source>
        <dbReference type="Proteomes" id="UP001162885"/>
    </source>
</evidence>
<dbReference type="PROSITE" id="PS51257">
    <property type="entry name" value="PROKAR_LIPOPROTEIN"/>
    <property type="match status" value="1"/>
</dbReference>
<organism evidence="2 3">
    <name type="scientific">Mycolicibacterium boenickei</name>
    <dbReference type="NCBI Taxonomy" id="146017"/>
    <lineage>
        <taxon>Bacteria</taxon>
        <taxon>Bacillati</taxon>
        <taxon>Actinomycetota</taxon>
        <taxon>Actinomycetes</taxon>
        <taxon>Mycobacteriales</taxon>
        <taxon>Mycobacteriaceae</taxon>
        <taxon>Mycolicibacterium</taxon>
    </lineage>
</organism>
<evidence type="ECO:0008006" key="4">
    <source>
        <dbReference type="Google" id="ProtNLM"/>
    </source>
</evidence>
<accession>A0AAX2ZR28</accession>
<dbReference type="Proteomes" id="UP001162885">
    <property type="component" value="Chromosome"/>
</dbReference>
<evidence type="ECO:0000313" key="2">
    <source>
        <dbReference type="EMBL" id="UNB97784.1"/>
    </source>
</evidence>
<protein>
    <recommendedName>
        <fullName evidence="4">Lipoprotein</fullName>
    </recommendedName>
</protein>
<feature type="region of interest" description="Disordered" evidence="1">
    <location>
        <begin position="46"/>
        <end position="89"/>
    </location>
</feature>
<name>A0AAX2ZR28_9MYCO</name>
<sequence length="89" mass="9221">MSTRFWRQVAAACGTAIVLVAVVSCGSGKPMQKIEEDVTIPQMTIGETITGQPEAPAGDTETPTVPPTSPETPKATPPITTPPQVAVPH</sequence>
<evidence type="ECO:0000256" key="1">
    <source>
        <dbReference type="SAM" id="MobiDB-lite"/>
    </source>
</evidence>
<reference evidence="2 3" key="1">
    <citation type="journal article" date="2022" name="BMC Genomics">
        <title>Comparative genome analysis of mycobacteria focusing on tRNA and non-coding RNA.</title>
        <authorList>
            <person name="Behra P.R.K."/>
            <person name="Pettersson B.M.F."/>
            <person name="Ramesh M."/>
            <person name="Das S."/>
            <person name="Dasgupta S."/>
            <person name="Kirsebom L.A."/>
        </authorList>
    </citation>
    <scope>NUCLEOTIDE SEQUENCE [LARGE SCALE GENOMIC DNA]</scope>
    <source>
        <strain evidence="2 3">DSM 44677</strain>
    </source>
</reference>
<dbReference type="AlphaFoldDB" id="A0AAX2ZR28"/>
<dbReference type="EMBL" id="CP060016">
    <property type="protein sequence ID" value="UNB97784.1"/>
    <property type="molecule type" value="Genomic_DNA"/>
</dbReference>
<dbReference type="RefSeq" id="WP_133118318.1">
    <property type="nucleotide sequence ID" value="NZ_AP022579.1"/>
</dbReference>
<feature type="compositionally biased region" description="Pro residues" evidence="1">
    <location>
        <begin position="64"/>
        <end position="81"/>
    </location>
</feature>
<gene>
    <name evidence="2" type="ORF">H5U98_19680</name>
</gene>
<proteinExistence type="predicted"/>